<evidence type="ECO:0000313" key="2">
    <source>
        <dbReference type="EnsemblMetazoa" id="PPA44545.1"/>
    </source>
</evidence>
<feature type="region of interest" description="Disordered" evidence="1">
    <location>
        <begin position="43"/>
        <end position="72"/>
    </location>
</feature>
<accession>A0A2A6BSV5</accession>
<reference evidence="2" key="2">
    <citation type="submission" date="2022-06" db="UniProtKB">
        <authorList>
            <consortium name="EnsemblMetazoa"/>
        </authorList>
    </citation>
    <scope>IDENTIFICATION</scope>
    <source>
        <strain evidence="2">PS312</strain>
    </source>
</reference>
<proteinExistence type="predicted"/>
<sequence>MMSYANPLKFTTVDKNGSRTDYYLPAGNYRDALALVDSLSSITSNRRKRNAPAEESKPRTQEEERKEMEDAVKTGNIRPATAEEIAEKVEQIKRRKAAATALVVGSAIASDAVAYIPPPPKPTTVQPPTAQPPTIQPPTTVQPTTTNQAQRDPPSKPDESAKHAFNSKYAEMFEEMLSKFFKQSDSASAKIVANAKQNNDSWIHQNKKLQAILQESINNAKESTVTLIKEGKNNSTKIVDGFKKHADVLVEENQKLQALFKETIAIQKANAADSKRIANSSNVRGFSLGRAQEQYSKIGLSMRIFHAV</sequence>
<name>A0A2A6BSV5_PRIPA</name>
<reference evidence="3" key="1">
    <citation type="journal article" date="2008" name="Nat. Genet.">
        <title>The Pristionchus pacificus genome provides a unique perspective on nematode lifestyle and parasitism.</title>
        <authorList>
            <person name="Dieterich C."/>
            <person name="Clifton S.W."/>
            <person name="Schuster L.N."/>
            <person name="Chinwalla A."/>
            <person name="Delehaunty K."/>
            <person name="Dinkelacker I."/>
            <person name="Fulton L."/>
            <person name="Fulton R."/>
            <person name="Godfrey J."/>
            <person name="Minx P."/>
            <person name="Mitreva M."/>
            <person name="Roeseler W."/>
            <person name="Tian H."/>
            <person name="Witte H."/>
            <person name="Yang S.P."/>
            <person name="Wilson R.K."/>
            <person name="Sommer R.J."/>
        </authorList>
    </citation>
    <scope>NUCLEOTIDE SEQUENCE [LARGE SCALE GENOMIC DNA]</scope>
    <source>
        <strain evidence="3">PS312</strain>
    </source>
</reference>
<feature type="compositionally biased region" description="Basic and acidic residues" evidence="1">
    <location>
        <begin position="51"/>
        <end position="72"/>
    </location>
</feature>
<feature type="region of interest" description="Disordered" evidence="1">
    <location>
        <begin position="119"/>
        <end position="161"/>
    </location>
</feature>
<keyword evidence="3" id="KW-1185">Reference proteome</keyword>
<evidence type="ECO:0000313" key="3">
    <source>
        <dbReference type="Proteomes" id="UP000005239"/>
    </source>
</evidence>
<dbReference type="AlphaFoldDB" id="A0A2A6BSV5"/>
<dbReference type="EnsemblMetazoa" id="PPA44545.1">
    <property type="protein sequence ID" value="PPA44545.1"/>
    <property type="gene ID" value="WBGene00282914"/>
</dbReference>
<accession>A0A8R1Z5C1</accession>
<protein>
    <submittedName>
        <fullName evidence="2">Uncharacterized protein</fullName>
    </submittedName>
</protein>
<gene>
    <name evidence="2" type="primary">WBGene00282914</name>
</gene>
<evidence type="ECO:0000256" key="1">
    <source>
        <dbReference type="SAM" id="MobiDB-lite"/>
    </source>
</evidence>
<organism evidence="2 3">
    <name type="scientific">Pristionchus pacificus</name>
    <name type="common">Parasitic nematode worm</name>
    <dbReference type="NCBI Taxonomy" id="54126"/>
    <lineage>
        <taxon>Eukaryota</taxon>
        <taxon>Metazoa</taxon>
        <taxon>Ecdysozoa</taxon>
        <taxon>Nematoda</taxon>
        <taxon>Chromadorea</taxon>
        <taxon>Rhabditida</taxon>
        <taxon>Rhabditina</taxon>
        <taxon>Diplogasteromorpha</taxon>
        <taxon>Diplogasteroidea</taxon>
        <taxon>Neodiplogasteridae</taxon>
        <taxon>Pristionchus</taxon>
    </lineage>
</organism>
<feature type="compositionally biased region" description="Low complexity" evidence="1">
    <location>
        <begin position="137"/>
        <end position="150"/>
    </location>
</feature>
<dbReference type="Proteomes" id="UP000005239">
    <property type="component" value="Unassembled WGS sequence"/>
</dbReference>